<dbReference type="Proteomes" id="UP001229651">
    <property type="component" value="Unassembled WGS sequence"/>
</dbReference>
<keyword evidence="5" id="KW-1185">Reference proteome</keyword>
<name>A0ABU0F4G6_9PSEU</name>
<evidence type="ECO:0000313" key="5">
    <source>
        <dbReference type="Proteomes" id="UP001229651"/>
    </source>
</evidence>
<comment type="caution">
    <text evidence="4">The sequence shown here is derived from an EMBL/GenBank/DDBJ whole genome shotgun (WGS) entry which is preliminary data.</text>
</comment>
<dbReference type="NCBIfam" id="TIGR00377">
    <property type="entry name" value="ant_ant_sig"/>
    <property type="match status" value="1"/>
</dbReference>
<evidence type="ECO:0000259" key="3">
    <source>
        <dbReference type="PROSITE" id="PS50801"/>
    </source>
</evidence>
<dbReference type="PROSITE" id="PS50801">
    <property type="entry name" value="STAS"/>
    <property type="match status" value="1"/>
</dbReference>
<dbReference type="InterPro" id="IPR003658">
    <property type="entry name" value="Anti-sigma_ant"/>
</dbReference>
<dbReference type="PANTHER" id="PTHR33495:SF2">
    <property type="entry name" value="ANTI-SIGMA FACTOR ANTAGONIST TM_1081-RELATED"/>
    <property type="match status" value="1"/>
</dbReference>
<dbReference type="CDD" id="cd07043">
    <property type="entry name" value="STAS_anti-anti-sigma_factors"/>
    <property type="match status" value="1"/>
</dbReference>
<dbReference type="SUPFAM" id="SSF52091">
    <property type="entry name" value="SpoIIaa-like"/>
    <property type="match status" value="1"/>
</dbReference>
<dbReference type="InterPro" id="IPR036513">
    <property type="entry name" value="STAS_dom_sf"/>
</dbReference>
<organism evidence="4 5">
    <name type="scientific">Amycolatopsis thermophila</name>
    <dbReference type="NCBI Taxonomy" id="206084"/>
    <lineage>
        <taxon>Bacteria</taxon>
        <taxon>Bacillati</taxon>
        <taxon>Actinomycetota</taxon>
        <taxon>Actinomycetes</taxon>
        <taxon>Pseudonocardiales</taxon>
        <taxon>Pseudonocardiaceae</taxon>
        <taxon>Amycolatopsis</taxon>
    </lineage>
</organism>
<reference evidence="4 5" key="1">
    <citation type="submission" date="2023-07" db="EMBL/GenBank/DDBJ databases">
        <title>Sequencing the genomes of 1000 actinobacteria strains.</title>
        <authorList>
            <person name="Klenk H.-P."/>
        </authorList>
    </citation>
    <scope>NUCLEOTIDE SEQUENCE [LARGE SCALE GENOMIC DNA]</scope>
    <source>
        <strain evidence="4 5">DSM 45805</strain>
    </source>
</reference>
<comment type="similarity">
    <text evidence="1 2">Belongs to the anti-sigma-factor antagonist family.</text>
</comment>
<dbReference type="InterPro" id="IPR002645">
    <property type="entry name" value="STAS_dom"/>
</dbReference>
<evidence type="ECO:0000313" key="4">
    <source>
        <dbReference type="EMBL" id="MDQ0382268.1"/>
    </source>
</evidence>
<dbReference type="Gene3D" id="3.30.750.24">
    <property type="entry name" value="STAS domain"/>
    <property type="match status" value="1"/>
</dbReference>
<proteinExistence type="inferred from homology"/>
<evidence type="ECO:0000256" key="1">
    <source>
        <dbReference type="ARBA" id="ARBA00009013"/>
    </source>
</evidence>
<accession>A0ABU0F4G6</accession>
<dbReference type="PANTHER" id="PTHR33495">
    <property type="entry name" value="ANTI-SIGMA FACTOR ANTAGONIST TM_1081-RELATED-RELATED"/>
    <property type="match status" value="1"/>
</dbReference>
<dbReference type="EMBL" id="JAUSUT010000001">
    <property type="protein sequence ID" value="MDQ0382268.1"/>
    <property type="molecule type" value="Genomic_DNA"/>
</dbReference>
<sequence length="124" mass="13386">MYEAHDFRIDLTDRPDDIRLARVTGELDLAAAPALRDCLTACLESGRVFVVDLEAVTFLGSAGLQALVDTAESARHRSVHWALAGSHRAVVRPLQVTGLDEQLPRYPSVTVAVRDLLAAPAAGR</sequence>
<feature type="domain" description="STAS" evidence="3">
    <location>
        <begin position="16"/>
        <end position="116"/>
    </location>
</feature>
<dbReference type="RefSeq" id="WP_306997305.1">
    <property type="nucleotide sequence ID" value="NZ_JAUSUT010000001.1"/>
</dbReference>
<protein>
    <recommendedName>
        <fullName evidence="2">Anti-sigma factor antagonist</fullName>
    </recommendedName>
</protein>
<dbReference type="Pfam" id="PF01740">
    <property type="entry name" value="STAS"/>
    <property type="match status" value="1"/>
</dbReference>
<evidence type="ECO:0000256" key="2">
    <source>
        <dbReference type="RuleBase" id="RU003749"/>
    </source>
</evidence>
<gene>
    <name evidence="4" type="ORF">FB470_006262</name>
</gene>